<organism evidence="3 4">
    <name type="scientific">Trifolium subterraneum</name>
    <name type="common">Subterranean clover</name>
    <dbReference type="NCBI Taxonomy" id="3900"/>
    <lineage>
        <taxon>Eukaryota</taxon>
        <taxon>Viridiplantae</taxon>
        <taxon>Streptophyta</taxon>
        <taxon>Embryophyta</taxon>
        <taxon>Tracheophyta</taxon>
        <taxon>Spermatophyta</taxon>
        <taxon>Magnoliopsida</taxon>
        <taxon>eudicotyledons</taxon>
        <taxon>Gunneridae</taxon>
        <taxon>Pentapetalae</taxon>
        <taxon>rosids</taxon>
        <taxon>fabids</taxon>
        <taxon>Fabales</taxon>
        <taxon>Fabaceae</taxon>
        <taxon>Papilionoideae</taxon>
        <taxon>50 kb inversion clade</taxon>
        <taxon>NPAAA clade</taxon>
        <taxon>Hologalegina</taxon>
        <taxon>IRL clade</taxon>
        <taxon>Trifolieae</taxon>
        <taxon>Trifolium</taxon>
    </lineage>
</organism>
<feature type="compositionally biased region" description="Polar residues" evidence="1">
    <location>
        <begin position="39"/>
        <end position="79"/>
    </location>
</feature>
<feature type="transmembrane region" description="Helical" evidence="2">
    <location>
        <begin position="148"/>
        <end position="169"/>
    </location>
</feature>
<proteinExistence type="predicted"/>
<keyword evidence="2" id="KW-0472">Membrane</keyword>
<name>A0A2Z6PBE4_TRISU</name>
<feature type="compositionally biased region" description="Low complexity" evidence="1">
    <location>
        <begin position="80"/>
        <end position="94"/>
    </location>
</feature>
<sequence>MKHNINNTNITMLAKTDSEASSLTQSSPTRSPRRAYYVQSPSRDSYGEKTTNSFNSSPIQSPLGSPPHSTHSNSSMGPHSNNSLGPLSDSSLGPHSRDSASTRFSSSTRKSNRRKEIWRPWKEQFFPIEEEGLLDDHDDSHYGFPRRCFFPAFVLCFLVLFSIFSLILWGASRPQKPTVFLKSITFDRFIIQAGADVSGVATSMVSMNSTVKMTFRNTATFFGVHVITTPLDLNYYQLTLATGNMPKFYQSRKSQRSIRLTVKGDHIPLYGGGARLNSINGSPVEPVPLTLNMVVRSKAYVLGKLVKHKFNKKIECDLILDPKKMGVPIPLTKKKCRYEL</sequence>
<gene>
    <name evidence="3" type="ORF">TSUD_191260</name>
</gene>
<dbReference type="PANTHER" id="PTHR31852">
    <property type="entry name" value="LATE EMBRYOGENESIS ABUNDANT (LEA) HYDROXYPROLINE-RICH GLYCOPROTEIN FAMILY"/>
    <property type="match status" value="1"/>
</dbReference>
<evidence type="ECO:0000256" key="1">
    <source>
        <dbReference type="SAM" id="MobiDB-lite"/>
    </source>
</evidence>
<evidence type="ECO:0000313" key="4">
    <source>
        <dbReference type="Proteomes" id="UP000242715"/>
    </source>
</evidence>
<feature type="compositionally biased region" description="Polar residues" evidence="1">
    <location>
        <begin position="1"/>
        <end position="11"/>
    </location>
</feature>
<evidence type="ECO:0000313" key="3">
    <source>
        <dbReference type="EMBL" id="GAU46055.1"/>
    </source>
</evidence>
<dbReference type="OrthoDB" id="903824at2759"/>
<dbReference type="InterPro" id="IPR055301">
    <property type="entry name" value="Lea14-like_2"/>
</dbReference>
<dbReference type="EMBL" id="DF974172">
    <property type="protein sequence ID" value="GAU46055.1"/>
    <property type="molecule type" value="Genomic_DNA"/>
</dbReference>
<dbReference type="Proteomes" id="UP000242715">
    <property type="component" value="Unassembled WGS sequence"/>
</dbReference>
<accession>A0A2Z6PBE4</accession>
<keyword evidence="2" id="KW-0812">Transmembrane</keyword>
<protein>
    <submittedName>
        <fullName evidence="3">Uncharacterized protein</fullName>
    </submittedName>
</protein>
<feature type="region of interest" description="Disordered" evidence="1">
    <location>
        <begin position="1"/>
        <end position="109"/>
    </location>
</feature>
<reference evidence="4" key="1">
    <citation type="journal article" date="2017" name="Front. Plant Sci.">
        <title>Climate Clever Clovers: New Paradigm to Reduce the Environmental Footprint of Ruminants by Breeding Low Methanogenic Forages Utilizing Haplotype Variation.</title>
        <authorList>
            <person name="Kaur P."/>
            <person name="Appels R."/>
            <person name="Bayer P.E."/>
            <person name="Keeble-Gagnere G."/>
            <person name="Wang J."/>
            <person name="Hirakawa H."/>
            <person name="Shirasawa K."/>
            <person name="Vercoe P."/>
            <person name="Stefanova K."/>
            <person name="Durmic Z."/>
            <person name="Nichols P."/>
            <person name="Revell C."/>
            <person name="Isobe S.N."/>
            <person name="Edwards D."/>
            <person name="Erskine W."/>
        </authorList>
    </citation>
    <scope>NUCLEOTIDE SEQUENCE [LARGE SCALE GENOMIC DNA]</scope>
    <source>
        <strain evidence="4">cv. Daliak</strain>
    </source>
</reference>
<feature type="compositionally biased region" description="Polar residues" evidence="1">
    <location>
        <begin position="19"/>
        <end position="30"/>
    </location>
</feature>
<dbReference type="AlphaFoldDB" id="A0A2Z6PBE4"/>
<evidence type="ECO:0000256" key="2">
    <source>
        <dbReference type="SAM" id="Phobius"/>
    </source>
</evidence>
<keyword evidence="4" id="KW-1185">Reference proteome</keyword>
<keyword evidence="2" id="KW-1133">Transmembrane helix</keyword>